<keyword evidence="3" id="KW-0274">FAD</keyword>
<evidence type="ECO:0000256" key="4">
    <source>
        <dbReference type="ARBA" id="ARBA00023002"/>
    </source>
</evidence>
<dbReference type="InterPro" id="IPR051209">
    <property type="entry name" value="FAD-bind_Monooxygenase_sf"/>
</dbReference>
<dbReference type="Proteomes" id="UP000184330">
    <property type="component" value="Unassembled WGS sequence"/>
</dbReference>
<keyword evidence="6" id="KW-1185">Reference proteome</keyword>
<dbReference type="AlphaFoldDB" id="A0A1L7XYI4"/>
<protein>
    <submittedName>
        <fullName evidence="5">Related to steroid monooxygenase</fullName>
    </submittedName>
</protein>
<evidence type="ECO:0000256" key="3">
    <source>
        <dbReference type="ARBA" id="ARBA00022827"/>
    </source>
</evidence>
<evidence type="ECO:0000256" key="2">
    <source>
        <dbReference type="ARBA" id="ARBA00022630"/>
    </source>
</evidence>
<organism evidence="5 6">
    <name type="scientific">Phialocephala subalpina</name>
    <dbReference type="NCBI Taxonomy" id="576137"/>
    <lineage>
        <taxon>Eukaryota</taxon>
        <taxon>Fungi</taxon>
        <taxon>Dikarya</taxon>
        <taxon>Ascomycota</taxon>
        <taxon>Pezizomycotina</taxon>
        <taxon>Leotiomycetes</taxon>
        <taxon>Helotiales</taxon>
        <taxon>Mollisiaceae</taxon>
        <taxon>Phialocephala</taxon>
        <taxon>Phialocephala fortinii species complex</taxon>
    </lineage>
</organism>
<dbReference type="PANTHER" id="PTHR42877">
    <property type="entry name" value="L-ORNITHINE N(5)-MONOOXYGENASE-RELATED"/>
    <property type="match status" value="1"/>
</dbReference>
<evidence type="ECO:0000313" key="6">
    <source>
        <dbReference type="Proteomes" id="UP000184330"/>
    </source>
</evidence>
<dbReference type="OrthoDB" id="74360at2759"/>
<keyword evidence="2" id="KW-0285">Flavoprotein</keyword>
<dbReference type="GO" id="GO:0050661">
    <property type="term" value="F:NADP binding"/>
    <property type="evidence" value="ECO:0007669"/>
    <property type="project" value="InterPro"/>
</dbReference>
<accession>A0A1L7XYI4</accession>
<dbReference type="Pfam" id="PF00743">
    <property type="entry name" value="FMO-like"/>
    <property type="match status" value="1"/>
</dbReference>
<sequence length="532" mass="60124">MSRSLVCLKHQIGLHLLSRQLRNAHLCLASNYSSRSYTNHATRKYPGMLPRVEVAPSLQELSDFPKVISRQAEIESSKYRIQERPLGKCSPMRVVVIGAGISGLNMIHTLQKQTTNVSGEWIVAVKHDVTGEVSEDRTQVLVDATGIFNEWKWPNIEGLHSFKGQLIHTANWPRDFQHHDKTVAVLGNGASGVQIVPAIQPDVKKLVHFIRARLHHRARLKRMRNILGNLDEYTEFTQHIDDLSRKERFKTILNSSEQAQSSRKAITRYMTKELRGNEELITALIPTTPVGCRRITGSTSYLESLAAPNVELARSPIQEISATGIIQESGRRIEVDAIICATGFNTSFVPRFPIVGENGWNLQDVWLEENGGPKAYMSIMAEGMPNYFRFFGPNGPLAHGVVPRLSSYICSYILAHIRKMQFEHISSVRPLPDAVEDFNEHVQAFMPRTAWAAEGCGGWYKSKTSKDGKEGRVIALHPGSQTHWEEMLSRVRWEDFEFRRQGERDRSGNRFAYLGNGFTVNEVEGDDLDQEL</sequence>
<gene>
    <name evidence="5" type="ORF">PAC_20032</name>
</gene>
<keyword evidence="4" id="KW-0560">Oxidoreductase</keyword>
<dbReference type="GO" id="GO:0004499">
    <property type="term" value="F:N,N-dimethylaniline monooxygenase activity"/>
    <property type="evidence" value="ECO:0007669"/>
    <property type="project" value="InterPro"/>
</dbReference>
<evidence type="ECO:0000256" key="1">
    <source>
        <dbReference type="ARBA" id="ARBA00010139"/>
    </source>
</evidence>
<dbReference type="InterPro" id="IPR020946">
    <property type="entry name" value="Flavin_mOase-like"/>
</dbReference>
<reference evidence="5 6" key="1">
    <citation type="submission" date="2016-03" db="EMBL/GenBank/DDBJ databases">
        <authorList>
            <person name="Ploux O."/>
        </authorList>
    </citation>
    <scope>NUCLEOTIDE SEQUENCE [LARGE SCALE GENOMIC DNA]</scope>
    <source>
        <strain evidence="5 6">UAMH 11012</strain>
    </source>
</reference>
<dbReference type="InterPro" id="IPR036188">
    <property type="entry name" value="FAD/NAD-bd_sf"/>
</dbReference>
<dbReference type="EMBL" id="FJOG01000097">
    <property type="protein sequence ID" value="CZR70131.1"/>
    <property type="molecule type" value="Genomic_DNA"/>
</dbReference>
<dbReference type="GO" id="GO:0050660">
    <property type="term" value="F:flavin adenine dinucleotide binding"/>
    <property type="evidence" value="ECO:0007669"/>
    <property type="project" value="InterPro"/>
</dbReference>
<dbReference type="Gene3D" id="3.50.50.60">
    <property type="entry name" value="FAD/NAD(P)-binding domain"/>
    <property type="match status" value="2"/>
</dbReference>
<keyword evidence="5" id="KW-0503">Monooxygenase</keyword>
<comment type="similarity">
    <text evidence="1">Belongs to the FAD-binding monooxygenase family.</text>
</comment>
<evidence type="ECO:0000313" key="5">
    <source>
        <dbReference type="EMBL" id="CZR70131.1"/>
    </source>
</evidence>
<dbReference type="SUPFAM" id="SSF51905">
    <property type="entry name" value="FAD/NAD(P)-binding domain"/>
    <property type="match status" value="2"/>
</dbReference>
<dbReference type="PANTHER" id="PTHR42877:SF12">
    <property type="entry name" value="MONOOXYGENASE"/>
    <property type="match status" value="1"/>
</dbReference>
<proteinExistence type="inferred from homology"/>
<name>A0A1L7XYI4_9HELO</name>